<name>C6E0L6_GEOSM</name>
<dbReference type="HOGENOM" id="CLU_047692_0_0_7"/>
<evidence type="ECO:0000313" key="1">
    <source>
        <dbReference type="EMBL" id="ACT18640.1"/>
    </source>
</evidence>
<gene>
    <name evidence="1" type="ordered locus">GM21_2601</name>
</gene>
<dbReference type="Gene3D" id="3.40.50.150">
    <property type="entry name" value="Vaccinia Virus protein VP39"/>
    <property type="match status" value="1"/>
</dbReference>
<sequence length="469" mass="53745">MMATYQKSKLSLVDDVGVLHISDKKILRAIHENAVTAANKLLASGLLDELIEKGLFPKTSISSVVISGHSLVLEHERIDPVIYPFEWSPEMLRHAALCVLQINECANKYGYELKDAHPYNVVFRLNKPVYVDFGSFAKLQTPGAWVAYNEFLISFYYPLLLCAKRLIRLYKHMYLIGGVTIGRAELVSIVNPIFRILGVRVTVRMLAFLDAYMRGPTIADDKINSRFKQPIFNLIVKFLLKSKFLPYRKDLTKTIATKIESMNLRNQSMWADYHQLAGFYSDNGSIKLSPRMSWITEVVSELKPKTIIELAGNQGILSRTLSKINGVEKVICTDYDENSIDALLLQLKRDENVTMACFNFMGEAWQLFSNERSNRLKSEMVIALAVTHHLILTQQYNIDCILRTLTSYSCKYVIVEFMPLGLWDGVSAPPLPSWYNEQWFVDNLRNHCEILQRQELEPNRVVFVTRIKS</sequence>
<proteinExistence type="predicted"/>
<evidence type="ECO:0008006" key="2">
    <source>
        <dbReference type="Google" id="ProtNLM"/>
    </source>
</evidence>
<dbReference type="EMBL" id="CP001661">
    <property type="protein sequence ID" value="ACT18640.1"/>
    <property type="molecule type" value="Genomic_DNA"/>
</dbReference>
<protein>
    <recommendedName>
        <fullName evidence="2">Methyltransferase domain-containing protein</fullName>
    </recommendedName>
</protein>
<dbReference type="AlphaFoldDB" id="C6E0L6"/>
<reference evidence="1" key="1">
    <citation type="submission" date="2009-07" db="EMBL/GenBank/DDBJ databases">
        <title>Complete sequence of Geobacter sp. M21.</title>
        <authorList>
            <consortium name="US DOE Joint Genome Institute"/>
            <person name="Lucas S."/>
            <person name="Copeland A."/>
            <person name="Lapidus A."/>
            <person name="Glavina del Rio T."/>
            <person name="Dalin E."/>
            <person name="Tice H."/>
            <person name="Bruce D."/>
            <person name="Goodwin L."/>
            <person name="Pitluck S."/>
            <person name="Saunders E."/>
            <person name="Brettin T."/>
            <person name="Detter J.C."/>
            <person name="Han C."/>
            <person name="Larimer F."/>
            <person name="Land M."/>
            <person name="Hauser L."/>
            <person name="Kyrpides N."/>
            <person name="Ovchinnikova G."/>
            <person name="Lovley D."/>
        </authorList>
    </citation>
    <scope>NUCLEOTIDE SEQUENCE [LARGE SCALE GENOMIC DNA]</scope>
    <source>
        <strain evidence="1">M21</strain>
    </source>
</reference>
<dbReference type="eggNOG" id="COG2264">
    <property type="taxonomic scope" value="Bacteria"/>
</dbReference>
<dbReference type="SUPFAM" id="SSF53335">
    <property type="entry name" value="S-adenosyl-L-methionine-dependent methyltransferases"/>
    <property type="match status" value="1"/>
</dbReference>
<accession>C6E0L6</accession>
<dbReference type="STRING" id="443144.GM21_2601"/>
<organism evidence="1">
    <name type="scientific">Geobacter sp. (strain M21)</name>
    <dbReference type="NCBI Taxonomy" id="443144"/>
    <lineage>
        <taxon>Bacteria</taxon>
        <taxon>Pseudomonadati</taxon>
        <taxon>Thermodesulfobacteriota</taxon>
        <taxon>Desulfuromonadia</taxon>
        <taxon>Geobacterales</taxon>
        <taxon>Geobacteraceae</taxon>
        <taxon>Geobacter</taxon>
    </lineage>
</organism>
<dbReference type="InterPro" id="IPR029063">
    <property type="entry name" value="SAM-dependent_MTases_sf"/>
</dbReference>
<dbReference type="KEGG" id="gem:GM21_2601"/>